<dbReference type="AlphaFoldDB" id="A0A372G8K2"/>
<organism evidence="1 2">
    <name type="scientific">Actinomadura spongiicola</name>
    <dbReference type="NCBI Taxonomy" id="2303421"/>
    <lineage>
        <taxon>Bacteria</taxon>
        <taxon>Bacillati</taxon>
        <taxon>Actinomycetota</taxon>
        <taxon>Actinomycetes</taxon>
        <taxon>Streptosporangiales</taxon>
        <taxon>Thermomonosporaceae</taxon>
        <taxon>Actinomadura</taxon>
    </lineage>
</organism>
<proteinExistence type="predicted"/>
<evidence type="ECO:0000313" key="1">
    <source>
        <dbReference type="EMBL" id="RFS81403.1"/>
    </source>
</evidence>
<dbReference type="OrthoDB" id="4224528at2"/>
<gene>
    <name evidence="1" type="ORF">D0T12_32785</name>
</gene>
<dbReference type="Proteomes" id="UP000262882">
    <property type="component" value="Unassembled WGS sequence"/>
</dbReference>
<dbReference type="EMBL" id="QVNQ01000014">
    <property type="protein sequence ID" value="RFS81403.1"/>
    <property type="molecule type" value="Genomic_DNA"/>
</dbReference>
<sequence>MEYAHITHAGDVIAQVRTTPTTKSFGKLNDPRVLVCGGRAFRRTVTVHLVLVRLHARYSSELVVIEGACTGR</sequence>
<comment type="caution">
    <text evidence="1">The sequence shown here is derived from an EMBL/GenBank/DDBJ whole genome shotgun (WGS) entry which is preliminary data.</text>
</comment>
<evidence type="ECO:0000313" key="2">
    <source>
        <dbReference type="Proteomes" id="UP000262882"/>
    </source>
</evidence>
<reference evidence="1 2" key="1">
    <citation type="submission" date="2018-08" db="EMBL/GenBank/DDBJ databases">
        <title>Actinomadura spongicola sp. nov., isolated from marine sponge Leucetta chagosensis.</title>
        <authorList>
            <person name="Li L."/>
            <person name="Lin H.W."/>
        </authorList>
    </citation>
    <scope>NUCLEOTIDE SEQUENCE [LARGE SCALE GENOMIC DNA]</scope>
    <source>
        <strain evidence="1 2">LHW52907</strain>
    </source>
</reference>
<protein>
    <submittedName>
        <fullName evidence="1">Uncharacterized protein</fullName>
    </submittedName>
</protein>
<keyword evidence="2" id="KW-1185">Reference proteome</keyword>
<dbReference type="RefSeq" id="WP_117404712.1">
    <property type="nucleotide sequence ID" value="NZ_QVNQ01000014.1"/>
</dbReference>
<name>A0A372G8K2_9ACTN</name>
<accession>A0A372G8K2</accession>